<dbReference type="PANTHER" id="PTHR31104">
    <property type="entry name" value="PEPTIDE-N4-(N-ACETYL-BETA-GLUCOSAMINYL)ASPARAGINE AMIDASE A PROTEIN"/>
    <property type="match status" value="1"/>
</dbReference>
<dbReference type="InterPro" id="IPR021102">
    <property type="entry name" value="PNGase_A"/>
</dbReference>
<proteinExistence type="predicted"/>
<dbReference type="InterPro" id="IPR056948">
    <property type="entry name" value="PNGaseA_N"/>
</dbReference>
<dbReference type="EMBL" id="JAIWQS010000235">
    <property type="protein sequence ID" value="KAJ8747156.1"/>
    <property type="molecule type" value="Genomic_DNA"/>
</dbReference>
<accession>A0AAV8S4N6</accession>
<evidence type="ECO:0000313" key="3">
    <source>
        <dbReference type="EMBL" id="KAJ8747156.1"/>
    </source>
</evidence>
<dbReference type="AlphaFoldDB" id="A0AAV8S4N6"/>
<evidence type="ECO:0000313" key="4">
    <source>
        <dbReference type="Proteomes" id="UP001159364"/>
    </source>
</evidence>
<sequence>MAVYTVHVLIVCVFLFLIHPLPSSANLQKTNKLLRSQLLEHTTGNNKPLNYTSPTVYFEVTKPIKIPKTNPCTYLVLQHDFGYTYGQPPVLANYTPPSHCPSQEFSKIILEWKATSRGTQFDRIFGVWLGGVELLRSCTAEPRATGIVWTVRKDITRYYSLLLRKDKQELAVYLGNLVDKTYTGVYHVNITFHFYPTKDNFRYYNHRLNNLKMGSDSHADLILPISRKLPLYDGLWFEIENSSDTKSKDFKIPPNVYRAVLEVYVSFHETDESWYTNVPNDYILANNLTDTPGNGPFREVVVSIDGEIVGAIWPFTVIYTGGINPLLWRPITGIEFSVTNALKVWYIDANLHLWLDDKRARTLGKLSMHESKPFALSLVSDFEGLNGKFVTSARRSIFSSGWVASSRGNITTTFYQHFGISFQKVSSYSQWMKSLKTFSFGTYSDNLDQQNGTLLLANVTLGFNEKKIFSSTDSGLVINFLNNHQDGQGVILVKDNLVVSGVGTTQQVYQYDDTNFCYSRNISSSNYVILFDKVKTSCNKYEQFHPDLNLHKLWPFETRRSSLAFEFPNNNEV</sequence>
<organism evidence="3 4">
    <name type="scientific">Erythroxylum novogranatense</name>
    <dbReference type="NCBI Taxonomy" id="1862640"/>
    <lineage>
        <taxon>Eukaryota</taxon>
        <taxon>Viridiplantae</taxon>
        <taxon>Streptophyta</taxon>
        <taxon>Embryophyta</taxon>
        <taxon>Tracheophyta</taxon>
        <taxon>Spermatophyta</taxon>
        <taxon>Magnoliopsida</taxon>
        <taxon>eudicotyledons</taxon>
        <taxon>Gunneridae</taxon>
        <taxon>Pentapetalae</taxon>
        <taxon>rosids</taxon>
        <taxon>fabids</taxon>
        <taxon>Malpighiales</taxon>
        <taxon>Erythroxylaceae</taxon>
        <taxon>Erythroxylum</taxon>
    </lineage>
</organism>
<feature type="domain" description="Peptide N-acetyl-beta-D-glucosaminyl asparaginase amidase A N-terminal" evidence="2">
    <location>
        <begin position="68"/>
        <end position="335"/>
    </location>
</feature>
<feature type="chain" id="PRO_5043967400" description="Peptide N-acetyl-beta-D-glucosaminyl asparaginase amidase A N-terminal domain-containing protein" evidence="1">
    <location>
        <begin position="26"/>
        <end position="573"/>
    </location>
</feature>
<dbReference type="Pfam" id="PF12222">
    <property type="entry name" value="PNGaseA"/>
    <property type="match status" value="1"/>
</dbReference>
<dbReference type="Proteomes" id="UP001159364">
    <property type="component" value="Unassembled WGS sequence"/>
</dbReference>
<name>A0AAV8S4N6_9ROSI</name>
<keyword evidence="4" id="KW-1185">Reference proteome</keyword>
<gene>
    <name evidence="3" type="ORF">K2173_010018</name>
</gene>
<feature type="signal peptide" evidence="1">
    <location>
        <begin position="1"/>
        <end position="25"/>
    </location>
</feature>
<evidence type="ECO:0000259" key="2">
    <source>
        <dbReference type="Pfam" id="PF12222"/>
    </source>
</evidence>
<protein>
    <recommendedName>
        <fullName evidence="2">Peptide N-acetyl-beta-D-glucosaminyl asparaginase amidase A N-terminal domain-containing protein</fullName>
    </recommendedName>
</protein>
<evidence type="ECO:0000256" key="1">
    <source>
        <dbReference type="SAM" id="SignalP"/>
    </source>
</evidence>
<reference evidence="3 4" key="1">
    <citation type="submission" date="2021-09" db="EMBL/GenBank/DDBJ databases">
        <title>Genomic insights and catalytic innovation underlie evolution of tropane alkaloids biosynthesis.</title>
        <authorList>
            <person name="Wang Y.-J."/>
            <person name="Tian T."/>
            <person name="Huang J.-P."/>
            <person name="Huang S.-X."/>
        </authorList>
    </citation>
    <scope>NUCLEOTIDE SEQUENCE [LARGE SCALE GENOMIC DNA]</scope>
    <source>
        <strain evidence="3">KIB-2018</strain>
        <tissue evidence="3">Leaf</tissue>
    </source>
</reference>
<comment type="caution">
    <text evidence="3">The sequence shown here is derived from an EMBL/GenBank/DDBJ whole genome shotgun (WGS) entry which is preliminary data.</text>
</comment>
<keyword evidence="1" id="KW-0732">Signal</keyword>